<dbReference type="Pfam" id="PF00085">
    <property type="entry name" value="Thioredoxin"/>
    <property type="match status" value="1"/>
</dbReference>
<keyword evidence="2" id="KW-0249">Electron transport</keyword>
<proteinExistence type="predicted"/>
<dbReference type="EMBL" id="CP036172">
    <property type="protein sequence ID" value="QSZ68332.1"/>
    <property type="molecule type" value="Genomic_DNA"/>
</dbReference>
<keyword evidence="1" id="KW-0813">Transport</keyword>
<accession>A0A8A3S8H5</accession>
<keyword evidence="3" id="KW-1015">Disulfide bond</keyword>
<reference evidence="5" key="1">
    <citation type="journal article" date="2001" name="Int. J. Syst. Evol. Microbiol.">
        <title>Methanofollis aquaemaris sp. nov., a methanogen isolated from an aquaculture fish pond.</title>
        <authorList>
            <person name="Lai M.C."/>
            <person name="Chen S.C."/>
        </authorList>
    </citation>
    <scope>NUCLEOTIDE SEQUENCE</scope>
    <source>
        <strain evidence="5">N2F9704</strain>
    </source>
</reference>
<dbReference type="SUPFAM" id="SSF52833">
    <property type="entry name" value="Thioredoxin-like"/>
    <property type="match status" value="1"/>
</dbReference>
<dbReference type="Proteomes" id="UP001042704">
    <property type="component" value="Chromosome"/>
</dbReference>
<feature type="domain" description="Thioredoxin" evidence="4">
    <location>
        <begin position="3"/>
        <end position="86"/>
    </location>
</feature>
<evidence type="ECO:0000256" key="3">
    <source>
        <dbReference type="ARBA" id="ARBA00023157"/>
    </source>
</evidence>
<dbReference type="PROSITE" id="PS00194">
    <property type="entry name" value="THIOREDOXIN_1"/>
    <property type="match status" value="1"/>
</dbReference>
<dbReference type="InterPro" id="IPR013766">
    <property type="entry name" value="Thioredoxin_domain"/>
</dbReference>
<sequence>MARLVLIDFYSEWCGPCREQTAAVDEVTGRLGDRVEVQKVDVAERRDLVSAYRLTTVPTIVIEMDGKVVKRLERPVDAETLESLLNSLADDHET</sequence>
<dbReference type="Gene3D" id="3.40.30.10">
    <property type="entry name" value="Glutaredoxin"/>
    <property type="match status" value="1"/>
</dbReference>
<evidence type="ECO:0000313" key="6">
    <source>
        <dbReference type="Proteomes" id="UP001042704"/>
    </source>
</evidence>
<dbReference type="InterPro" id="IPR017937">
    <property type="entry name" value="Thioredoxin_CS"/>
</dbReference>
<keyword evidence="6" id="KW-1185">Reference proteome</keyword>
<organism evidence="5 6">
    <name type="scientific">Methanofollis aquaemaris</name>
    <dbReference type="NCBI Taxonomy" id="126734"/>
    <lineage>
        <taxon>Archaea</taxon>
        <taxon>Methanobacteriati</taxon>
        <taxon>Methanobacteriota</taxon>
        <taxon>Stenosarchaea group</taxon>
        <taxon>Methanomicrobia</taxon>
        <taxon>Methanomicrobiales</taxon>
        <taxon>Methanomicrobiaceae</taxon>
        <taxon>Methanofollis</taxon>
    </lineage>
</organism>
<protein>
    <submittedName>
        <fullName evidence="5">Thiol reductase thioredoxin</fullName>
    </submittedName>
</protein>
<evidence type="ECO:0000256" key="2">
    <source>
        <dbReference type="ARBA" id="ARBA00022982"/>
    </source>
</evidence>
<dbReference type="AlphaFoldDB" id="A0A8A3S8H5"/>
<dbReference type="PANTHER" id="PTHR45663:SF11">
    <property type="entry name" value="GEO12009P1"/>
    <property type="match status" value="1"/>
</dbReference>
<dbReference type="GO" id="GO:0005737">
    <property type="term" value="C:cytoplasm"/>
    <property type="evidence" value="ECO:0007669"/>
    <property type="project" value="TreeGrafter"/>
</dbReference>
<dbReference type="CDD" id="cd02947">
    <property type="entry name" value="TRX_family"/>
    <property type="match status" value="1"/>
</dbReference>
<gene>
    <name evidence="5" type="ORF">RJ40_00585</name>
</gene>
<dbReference type="KEGG" id="maqe:RJ40_00585"/>
<evidence type="ECO:0000259" key="4">
    <source>
        <dbReference type="Pfam" id="PF00085"/>
    </source>
</evidence>
<dbReference type="PANTHER" id="PTHR45663">
    <property type="entry name" value="GEO12009P1"/>
    <property type="match status" value="1"/>
</dbReference>
<evidence type="ECO:0000256" key="1">
    <source>
        <dbReference type="ARBA" id="ARBA00022448"/>
    </source>
</evidence>
<reference evidence="5" key="2">
    <citation type="submission" date="2019-02" db="EMBL/GenBank/DDBJ databases">
        <authorList>
            <person name="Chen S.-C."/>
            <person name="Chien H.-H."/>
            <person name="Lai M.-C."/>
        </authorList>
    </citation>
    <scope>NUCLEOTIDE SEQUENCE</scope>
    <source>
        <strain evidence="5">N2F9704</strain>
    </source>
</reference>
<dbReference type="GO" id="GO:0015035">
    <property type="term" value="F:protein-disulfide reductase activity"/>
    <property type="evidence" value="ECO:0007669"/>
    <property type="project" value="TreeGrafter"/>
</dbReference>
<name>A0A8A3S8H5_9EURY</name>
<dbReference type="InterPro" id="IPR036249">
    <property type="entry name" value="Thioredoxin-like_sf"/>
</dbReference>
<evidence type="ECO:0000313" key="5">
    <source>
        <dbReference type="EMBL" id="QSZ68332.1"/>
    </source>
</evidence>